<evidence type="ECO:0000256" key="2">
    <source>
        <dbReference type="SAM" id="MobiDB-lite"/>
    </source>
</evidence>
<protein>
    <submittedName>
        <fullName evidence="4">Transmembrane protein, putative</fullName>
    </submittedName>
</protein>
<evidence type="ECO:0000256" key="1">
    <source>
        <dbReference type="SAM" id="Coils"/>
    </source>
</evidence>
<dbReference type="HOGENOM" id="CLU_279732_0_0_1"/>
<dbReference type="InterPro" id="IPR052994">
    <property type="entry name" value="Tiny_macrocysts_regulators"/>
</dbReference>
<dbReference type="InterPro" id="IPR018247">
    <property type="entry name" value="EF_Hand_1_Ca_BS"/>
</dbReference>
<feature type="region of interest" description="Disordered" evidence="2">
    <location>
        <begin position="2105"/>
        <end position="2159"/>
    </location>
</feature>
<dbReference type="PANTHER" id="PTHR31600:SF2">
    <property type="entry name" value="GAMETE ENRICHED GENE 10 PROTEIN-RELATED"/>
    <property type="match status" value="1"/>
</dbReference>
<feature type="coiled-coil region" evidence="1">
    <location>
        <begin position="286"/>
        <end position="313"/>
    </location>
</feature>
<feature type="coiled-coil region" evidence="1">
    <location>
        <begin position="1131"/>
        <end position="1158"/>
    </location>
</feature>
<sequence length="2418" mass="284135">MALMSLISFAYIEFSTINNILSLILLLLVPIAYQASKILERIEIKNIVNSLSQIEQAKTSQLAKIMRLTFFQNRKYTDSEGIKILNGISKLQSQEKLNFLMKTEVNLPKQKNPNNLNSKTQKLYNEDEHYNISQKHTDSTDTNSNQLISESEMNQLISLIGDCFRRQADESKASHENLVDLSYLIYLLEIQQNFKLFWKQYCYETSISNQTSIKREQMMYSLLHSFERNLNSIQRQEKFQESIFSVNYLNVIMYDESIKESFSLLNQCINKKTSILQMMQMRIIDLNILSQKIEELQSQIEKLKQNIDFLHKLNGQNHEFTLLNTYYRNFLSFSRFDVQFDRYLHKNNRKKENEDNHNKDFNYYQCQYKSSVTDISELQNKNSCIIFTSLLNSAVQTIKKTSINFCKIFKMRNELAINKPIEILMPSMFKIAHPKYVKEFMENKNVFNNRVQNVVFGIKNDGYIFPCTVNVKVNRVDLFNDFGMTTLVKMINLSKDYILFNEQNLRIISITKNIHKYIFQSYKKFHTIFIDTYFPFINYKNLKQQSENQINSEAVISMNNFDELSLNNNNQINFMQQQFSFVFIEDNSFTELVKCHQNSVLENVQFYLIDIEIKKAQYKYIDNVYYIEISQLQELEPEKNYKIILQQLDSFLYESKRTSPIFKKILNQLKLIEQLSEDVQDNPFSIEQSSPRLVMSSLILKEHQKSSQEIFEINSPTLRRHAKSKYESLDNQKQDSIYSKNEIKFFSTEHNLESQSTGRECKLVQLSKKLRGVHSALQIFSSMNDKNKLAQQTQNTSRTVVNVNQSIQTDHQKLITENQNIISSPQEQVKNTQQIKLFKSTKQPNINKNNIPTSKKNDPIIKINDKQSQIDFSIINTLGLNNSLSINAAEEMVTINSIDEEEKNDIQQQRLAQIEQDVQKEEKIRQSRSTIRYIKDIMNQKIELNSIKVFQLIGILCFLILLILTVVQFTQLLSSINDFNLDFKLVNWPSTIQSQIASVQKNVSLNQINKQNDFVLVTKQIKSQINSYISSFMNEAVSDLHQTMTQMEGINSNRPIFDFLKDQSVVYSWPSFKYTGTQPDGKFYSVQYNTELHYGILLINLQILRYMADVGGGKPEYFMMVNEIVFQDAFKEVQQRAIQQSNKNLENIKNNLDNMLVITLILTTFCIGIQIPIYYFIQKERQNILYLFATFSTEITSKILSRLNSIYHQSRSTSMGLSTVFTKNFNNNIVNEQNEQNKHVQKEKKAQQNNDQQIKKQNISECKQLTRLDSSFLKKIFCIYILMIIFPILNKIIPTYYINQSINDANDIVQIQQLKAQILDSLGMNYYSLILKLYPNLKPFKIDWYMSRLNQIIINNDNMDKEIQNLINSQRDSYNYKKGDYDSTFFPIFQDDICLILDKKHQFNQTQLVEECQSCYNKVLTQGIILSFKKLNDQLKDFYNFFQIPNNTTNYQNERTFYIGIEIYVERPIFYDSTFLILLLVASFSWKFADKIQNKIQVDLISNISNRNELSIKQLDNIIRLDFFQTGDCNDYLSINLLCWVAINNSEHEKENESLKNNKIQIEQQLLLFHQKLKSLNKSSKQNFDENQNHPRQLLANKEIDQIVQMIGNRFRDILETEKIKQKQSDCQILYLIYILEIQKNFKLFLLQYYQTIQNKKNINLKRRQILQTLFIRFQDYLQQYKQQNSNQDNIFSMKYFNFILYDETINENIQLFSKTITKKNDILFRMQAKIIDLDSLSYQIKDFLSMKQKLEETIILLSKLNMNNKEFKVILNHFNHCLAFDHKEISVLKKQIFKQQKQENESTTAELIQSIDSSNNQDSCVIFTSLLNNEGKHVIKKASTNFYNLFGIKCKQVIQKPIEYLMPEVFKPYHSIYIKDFMERNIKFNYQIQNIAFAKDSFNYIFPCSLILKINSIDSIQDFGITAQIRMIQKHKDYILFNSTSMRIISITQNLHKIIFKHFKQLENINLSQYFPFIQEAINPTGKLFSQSLSSFSLSSAEENLQTGSSDEEGSIEYNAFLNKPIQFIFLELIDRIFSNGDSQISQIQILDPFVNPLLIMYHLDTELYSNLKYSKNELIQNVKIQLKEVSQQLNSEEQLQFHQELNQSINNDSKSSRKMQKSKDSGSNSSSSSSVSSPSSSDSKSEKNLPKATIQQKNSDVNQSYQIKVNNVDSCQQSKNKQQEYKKSFLSLKFEASQEQILNFRKNKTSSLSEISKNNDKQEEINITTGVQQSQIIEEIFTPKSSLSQKQNNSTLFLGLTDRQNSSSPKQMNYDLETNSQFDQSRLLSSPRSKVDKFVQIVQDHKLKNFIKKKFQTILSKVKQTQDQFYQKQAKSSKRSFLTGFIKEDYIQENMFIDQDDENNQKTNENVMLNQRREIKFIRDAMKSKFTITVGNKSYFVDGKFKQACRNRIFLETRLE</sequence>
<keyword evidence="5" id="KW-1185">Reference proteome</keyword>
<feature type="transmembrane region" description="Helical" evidence="3">
    <location>
        <begin position="1277"/>
        <end position="1298"/>
    </location>
</feature>
<evidence type="ECO:0000313" key="5">
    <source>
        <dbReference type="Proteomes" id="UP000009168"/>
    </source>
</evidence>
<keyword evidence="1" id="KW-0175">Coiled coil</keyword>
<accession>Q22NZ1</accession>
<organism evidence="4 5">
    <name type="scientific">Tetrahymena thermophila (strain SB210)</name>
    <dbReference type="NCBI Taxonomy" id="312017"/>
    <lineage>
        <taxon>Eukaryota</taxon>
        <taxon>Sar</taxon>
        <taxon>Alveolata</taxon>
        <taxon>Ciliophora</taxon>
        <taxon>Intramacronucleata</taxon>
        <taxon>Oligohymenophorea</taxon>
        <taxon>Hymenostomatida</taxon>
        <taxon>Tetrahymenina</taxon>
        <taxon>Tetrahymenidae</taxon>
        <taxon>Tetrahymena</taxon>
    </lineage>
</organism>
<keyword evidence="3 4" id="KW-0812">Transmembrane</keyword>
<dbReference type="EMBL" id="GG662856">
    <property type="protein sequence ID" value="EAR87020.2"/>
    <property type="molecule type" value="Genomic_DNA"/>
</dbReference>
<proteinExistence type="predicted"/>
<name>Q22NZ1_TETTS</name>
<feature type="compositionally biased region" description="Low complexity" evidence="2">
    <location>
        <begin position="2123"/>
        <end position="2140"/>
    </location>
</feature>
<dbReference type="PROSITE" id="PS00018">
    <property type="entry name" value="EF_HAND_1"/>
    <property type="match status" value="1"/>
</dbReference>
<keyword evidence="3" id="KW-0472">Membrane</keyword>
<feature type="coiled-coil region" evidence="1">
    <location>
        <begin position="897"/>
        <end position="924"/>
    </location>
</feature>
<dbReference type="InParanoid" id="Q22NZ1"/>
<dbReference type="RefSeq" id="XP_001007265.2">
    <property type="nucleotide sequence ID" value="XM_001007265.2"/>
</dbReference>
<dbReference type="GeneID" id="7826822"/>
<evidence type="ECO:0000256" key="3">
    <source>
        <dbReference type="SAM" id="Phobius"/>
    </source>
</evidence>
<feature type="transmembrane region" description="Helical" evidence="3">
    <location>
        <begin position="1155"/>
        <end position="1177"/>
    </location>
</feature>
<dbReference type="Proteomes" id="UP000009168">
    <property type="component" value="Unassembled WGS sequence"/>
</dbReference>
<reference evidence="5" key="1">
    <citation type="journal article" date="2006" name="PLoS Biol.">
        <title>Macronuclear genome sequence of the ciliate Tetrahymena thermophila, a model eukaryote.</title>
        <authorList>
            <person name="Eisen J.A."/>
            <person name="Coyne R.S."/>
            <person name="Wu M."/>
            <person name="Wu D."/>
            <person name="Thiagarajan M."/>
            <person name="Wortman J.R."/>
            <person name="Badger J.H."/>
            <person name="Ren Q."/>
            <person name="Amedeo P."/>
            <person name="Jones K.M."/>
            <person name="Tallon L.J."/>
            <person name="Delcher A.L."/>
            <person name="Salzberg S.L."/>
            <person name="Silva J.C."/>
            <person name="Haas B.J."/>
            <person name="Majoros W.H."/>
            <person name="Farzad M."/>
            <person name="Carlton J.M."/>
            <person name="Smith R.K. Jr."/>
            <person name="Garg J."/>
            <person name="Pearlman R.E."/>
            <person name="Karrer K.M."/>
            <person name="Sun L."/>
            <person name="Manning G."/>
            <person name="Elde N.C."/>
            <person name="Turkewitz A.P."/>
            <person name="Asai D.J."/>
            <person name="Wilkes D.E."/>
            <person name="Wang Y."/>
            <person name="Cai H."/>
            <person name="Collins K."/>
            <person name="Stewart B.A."/>
            <person name="Lee S.R."/>
            <person name="Wilamowska K."/>
            <person name="Weinberg Z."/>
            <person name="Ruzzo W.L."/>
            <person name="Wloga D."/>
            <person name="Gaertig J."/>
            <person name="Frankel J."/>
            <person name="Tsao C.-C."/>
            <person name="Gorovsky M.A."/>
            <person name="Keeling P.J."/>
            <person name="Waller R.F."/>
            <person name="Patron N.J."/>
            <person name="Cherry J.M."/>
            <person name="Stover N.A."/>
            <person name="Krieger C.J."/>
            <person name="del Toro C."/>
            <person name="Ryder H.F."/>
            <person name="Williamson S.C."/>
            <person name="Barbeau R.A."/>
            <person name="Hamilton E.P."/>
            <person name="Orias E."/>
        </authorList>
    </citation>
    <scope>NUCLEOTIDE SEQUENCE [LARGE SCALE GENOMIC DNA]</scope>
    <source>
        <strain evidence="5">SB210</strain>
    </source>
</reference>
<dbReference type="PANTHER" id="PTHR31600">
    <property type="entry name" value="TINY MACROCYSTS PROTEIN B-RELATED"/>
    <property type="match status" value="1"/>
</dbReference>
<gene>
    <name evidence="4" type="ORF">TTHERM_00418030</name>
</gene>
<evidence type="ECO:0000313" key="4">
    <source>
        <dbReference type="EMBL" id="EAR87020.2"/>
    </source>
</evidence>
<dbReference type="KEGG" id="tet:TTHERM_00418030"/>
<keyword evidence="3" id="KW-1133">Transmembrane helix</keyword>